<organism evidence="1 2">
    <name type="scientific">Saccharopolyspora phatthalungensis</name>
    <dbReference type="NCBI Taxonomy" id="664693"/>
    <lineage>
        <taxon>Bacteria</taxon>
        <taxon>Bacillati</taxon>
        <taxon>Actinomycetota</taxon>
        <taxon>Actinomycetes</taxon>
        <taxon>Pseudonocardiales</taxon>
        <taxon>Pseudonocardiaceae</taxon>
        <taxon>Saccharopolyspora</taxon>
    </lineage>
</organism>
<dbReference type="Pfam" id="PF13560">
    <property type="entry name" value="HTH_31"/>
    <property type="match status" value="1"/>
</dbReference>
<comment type="caution">
    <text evidence="1">The sequence shown here is derived from an EMBL/GenBank/DDBJ whole genome shotgun (WGS) entry which is preliminary data.</text>
</comment>
<evidence type="ECO:0000313" key="2">
    <source>
        <dbReference type="Proteomes" id="UP000584374"/>
    </source>
</evidence>
<name>A0A840QBA9_9PSEU</name>
<gene>
    <name evidence="1" type="ORF">BJ970_004624</name>
</gene>
<dbReference type="EMBL" id="JACHIW010000001">
    <property type="protein sequence ID" value="MBB5157090.1"/>
    <property type="molecule type" value="Genomic_DNA"/>
</dbReference>
<proteinExistence type="predicted"/>
<protein>
    <submittedName>
        <fullName evidence="1">Transcriptional regulator with XRE-family HTH domain</fullName>
    </submittedName>
</protein>
<dbReference type="PANTHER" id="PTHR35010">
    <property type="entry name" value="BLL4672 PROTEIN-RELATED"/>
    <property type="match status" value="1"/>
</dbReference>
<evidence type="ECO:0000313" key="1">
    <source>
        <dbReference type="EMBL" id="MBB5157090.1"/>
    </source>
</evidence>
<reference evidence="1 2" key="1">
    <citation type="submission" date="2020-08" db="EMBL/GenBank/DDBJ databases">
        <title>Sequencing the genomes of 1000 actinobacteria strains.</title>
        <authorList>
            <person name="Klenk H.-P."/>
        </authorList>
    </citation>
    <scope>NUCLEOTIDE SEQUENCE [LARGE SCALE GENOMIC DNA]</scope>
    <source>
        <strain evidence="1 2">DSM 45584</strain>
    </source>
</reference>
<keyword evidence="2" id="KW-1185">Reference proteome</keyword>
<dbReference type="GO" id="GO:0003677">
    <property type="term" value="F:DNA binding"/>
    <property type="evidence" value="ECO:0007669"/>
    <property type="project" value="InterPro"/>
</dbReference>
<dbReference type="Gene3D" id="1.10.260.40">
    <property type="entry name" value="lambda repressor-like DNA-binding domains"/>
    <property type="match status" value="1"/>
</dbReference>
<dbReference type="SUPFAM" id="SSF47413">
    <property type="entry name" value="lambda repressor-like DNA-binding domains"/>
    <property type="match status" value="1"/>
</dbReference>
<dbReference type="AlphaFoldDB" id="A0A840QBA9"/>
<dbReference type="CDD" id="cd00093">
    <property type="entry name" value="HTH_XRE"/>
    <property type="match status" value="1"/>
</dbReference>
<dbReference type="InterPro" id="IPR010982">
    <property type="entry name" value="Lambda_DNA-bd_dom_sf"/>
</dbReference>
<accession>A0A840QBA9</accession>
<dbReference type="Proteomes" id="UP000584374">
    <property type="component" value="Unassembled WGS sequence"/>
</dbReference>
<dbReference type="InterPro" id="IPR001387">
    <property type="entry name" value="Cro/C1-type_HTH"/>
</dbReference>
<dbReference type="RefSeq" id="WP_184728116.1">
    <property type="nucleotide sequence ID" value="NZ_JACHIW010000001.1"/>
</dbReference>
<sequence>MASFKADSRGGPLAKFLRARRQQVRPEHHGLEPGGARQVLGLRRDEVAMLAGISTDYYIRLEQGRERRPSRTVIDGLSAALLLEPAAANYLGELATAGETGESGERLGQERLGALQRLLDSFAVPAILVDRWLNVAADNSLGELLYDGLEHRRQASSARIARGCWSRPRLLVSKVWAP</sequence>
<dbReference type="PANTHER" id="PTHR35010:SF2">
    <property type="entry name" value="BLL4672 PROTEIN"/>
    <property type="match status" value="1"/>
</dbReference>